<dbReference type="HOGENOM" id="CLU_033401_5_3_10"/>
<organism evidence="1 2">
    <name type="scientific">Leadbetterella byssophila (strain DSM 17132 / JCM 16389 / KACC 11308 / NBRC 106382 / 4M15)</name>
    <dbReference type="NCBI Taxonomy" id="649349"/>
    <lineage>
        <taxon>Bacteria</taxon>
        <taxon>Pseudomonadati</taxon>
        <taxon>Bacteroidota</taxon>
        <taxon>Cytophagia</taxon>
        <taxon>Cytophagales</taxon>
        <taxon>Leadbetterellaceae</taxon>
        <taxon>Leadbetterella</taxon>
    </lineage>
</organism>
<dbReference type="eggNOG" id="COG1357">
    <property type="taxonomic scope" value="Bacteria"/>
</dbReference>
<evidence type="ECO:0000313" key="1">
    <source>
        <dbReference type="EMBL" id="ADQ17446.1"/>
    </source>
</evidence>
<gene>
    <name evidence="1" type="ordered locus">Lbys_1739</name>
</gene>
<dbReference type="Proteomes" id="UP000007435">
    <property type="component" value="Chromosome"/>
</dbReference>
<dbReference type="EMBL" id="CP002305">
    <property type="protein sequence ID" value="ADQ17446.1"/>
    <property type="molecule type" value="Genomic_DNA"/>
</dbReference>
<dbReference type="PANTHER" id="PTHR42999:SF1">
    <property type="entry name" value="PENTAPEPTIDE REPEAT-CONTAINING PROTEIN"/>
    <property type="match status" value="1"/>
</dbReference>
<sequence>MYYESRHFEKEFPGKGEYESCTFNSVDFTEENLSGIAFIDCKFDSCNLSMCRVESATFQDVTFRDCKILGVRFDTVTPFGLSLRFQNCQLQHASFLGMRMKKTPYIQCVMEGADFTGADLTEAVFQETDLSNATFERSILEKADFRSARNFSIDPEQNRMKRAKFSKDNIAGLLDKYQLSLT</sequence>
<dbReference type="OrthoDB" id="67652at2"/>
<dbReference type="InterPro" id="IPR001646">
    <property type="entry name" value="5peptide_repeat"/>
</dbReference>
<protein>
    <submittedName>
        <fullName evidence="1">Pentapeptide repeat protein</fullName>
    </submittedName>
</protein>
<evidence type="ECO:0000313" key="2">
    <source>
        <dbReference type="Proteomes" id="UP000007435"/>
    </source>
</evidence>
<reference key="1">
    <citation type="submission" date="2010-11" db="EMBL/GenBank/DDBJ databases">
        <title>The complete genome of Leadbetterella byssophila DSM 17132.</title>
        <authorList>
            <consortium name="US DOE Joint Genome Institute (JGI-PGF)"/>
            <person name="Lucas S."/>
            <person name="Copeland A."/>
            <person name="Lapidus A."/>
            <person name="Glavina del Rio T."/>
            <person name="Dalin E."/>
            <person name="Tice H."/>
            <person name="Bruce D."/>
            <person name="Goodwin L."/>
            <person name="Pitluck S."/>
            <person name="Kyrpides N."/>
            <person name="Mavromatis K."/>
            <person name="Ivanova N."/>
            <person name="Teshima H."/>
            <person name="Brettin T."/>
            <person name="Detter J.C."/>
            <person name="Han C."/>
            <person name="Tapia R."/>
            <person name="Land M."/>
            <person name="Hauser L."/>
            <person name="Markowitz V."/>
            <person name="Cheng J.-F."/>
            <person name="Hugenholtz P."/>
            <person name="Woyke T."/>
            <person name="Wu D."/>
            <person name="Tindall B."/>
            <person name="Pomrenke H.G."/>
            <person name="Brambilla E."/>
            <person name="Klenk H.-P."/>
            <person name="Eisen J.A."/>
        </authorList>
    </citation>
    <scope>NUCLEOTIDE SEQUENCE [LARGE SCALE GENOMIC DNA]</scope>
    <source>
        <strain>DSM 17132</strain>
    </source>
</reference>
<dbReference type="SUPFAM" id="SSF141571">
    <property type="entry name" value="Pentapeptide repeat-like"/>
    <property type="match status" value="1"/>
</dbReference>
<accession>E4RQ71</accession>
<proteinExistence type="predicted"/>
<dbReference type="AlphaFoldDB" id="E4RQ71"/>
<name>E4RQ71_LEAB4</name>
<keyword evidence="2" id="KW-1185">Reference proteome</keyword>
<dbReference type="KEGG" id="lby:Lbys_1739"/>
<dbReference type="Pfam" id="PF00805">
    <property type="entry name" value="Pentapeptide"/>
    <property type="match status" value="1"/>
</dbReference>
<dbReference type="PANTHER" id="PTHR42999">
    <property type="entry name" value="ANTIBIOTIC RESISTANCE PROTEIN MCBG"/>
    <property type="match status" value="1"/>
</dbReference>
<dbReference type="Gene3D" id="2.160.20.80">
    <property type="entry name" value="E3 ubiquitin-protein ligase SopA"/>
    <property type="match status" value="1"/>
</dbReference>
<dbReference type="RefSeq" id="WP_013408495.1">
    <property type="nucleotide sequence ID" value="NC_014655.1"/>
</dbReference>
<dbReference type="InterPro" id="IPR052949">
    <property type="entry name" value="PA_immunity-related"/>
</dbReference>
<dbReference type="Pfam" id="PF13599">
    <property type="entry name" value="Pentapeptide_4"/>
    <property type="match status" value="1"/>
</dbReference>
<dbReference type="STRING" id="649349.Lbys_1739"/>
<reference evidence="1 2" key="2">
    <citation type="journal article" date="2011" name="Stand. Genomic Sci.">
        <title>Complete genome sequence of Leadbetterella byssophila type strain (4M15).</title>
        <authorList>
            <person name="Abt B."/>
            <person name="Teshima H."/>
            <person name="Lucas S."/>
            <person name="Lapidus A."/>
            <person name="Del Rio T.G."/>
            <person name="Nolan M."/>
            <person name="Tice H."/>
            <person name="Cheng J.F."/>
            <person name="Pitluck S."/>
            <person name="Liolios K."/>
            <person name="Pagani I."/>
            <person name="Ivanova N."/>
            <person name="Mavromatis K."/>
            <person name="Pati A."/>
            <person name="Tapia R."/>
            <person name="Han C."/>
            <person name="Goodwin L."/>
            <person name="Chen A."/>
            <person name="Palaniappan K."/>
            <person name="Land M."/>
            <person name="Hauser L."/>
            <person name="Chang Y.J."/>
            <person name="Jeffries C.D."/>
            <person name="Rohde M."/>
            <person name="Goker M."/>
            <person name="Tindall B.J."/>
            <person name="Detter J.C."/>
            <person name="Woyke T."/>
            <person name="Bristow J."/>
            <person name="Eisen J.A."/>
            <person name="Markowitz V."/>
            <person name="Hugenholtz P."/>
            <person name="Klenk H.P."/>
            <person name="Kyrpides N.C."/>
        </authorList>
    </citation>
    <scope>NUCLEOTIDE SEQUENCE [LARGE SCALE GENOMIC DNA]</scope>
    <source>
        <strain evidence="2">DSM 17132 / JCM 16389 / KACC 11308 / NBRC 106382 / 4M15</strain>
    </source>
</reference>